<reference evidence="1" key="1">
    <citation type="submission" date="2019-07" db="EMBL/GenBank/DDBJ databases">
        <authorList>
            <person name="Dittberner H."/>
        </authorList>
    </citation>
    <scope>NUCLEOTIDE SEQUENCE [LARGE SCALE GENOMIC DNA]</scope>
</reference>
<keyword evidence="2" id="KW-1185">Reference proteome</keyword>
<sequence>MEPREHRAVDVDGLRRKLAELTHKLRSRDADSFPFEERREMIAFLTWEVVRGALAIHRNPKNEDLLRSALSDVNNLMVELVMGKFA</sequence>
<organism evidence="1 2">
    <name type="scientific">Arabis nemorensis</name>
    <dbReference type="NCBI Taxonomy" id="586526"/>
    <lineage>
        <taxon>Eukaryota</taxon>
        <taxon>Viridiplantae</taxon>
        <taxon>Streptophyta</taxon>
        <taxon>Embryophyta</taxon>
        <taxon>Tracheophyta</taxon>
        <taxon>Spermatophyta</taxon>
        <taxon>Magnoliopsida</taxon>
        <taxon>eudicotyledons</taxon>
        <taxon>Gunneridae</taxon>
        <taxon>Pentapetalae</taxon>
        <taxon>rosids</taxon>
        <taxon>malvids</taxon>
        <taxon>Brassicales</taxon>
        <taxon>Brassicaceae</taxon>
        <taxon>Arabideae</taxon>
        <taxon>Arabis</taxon>
    </lineage>
</organism>
<dbReference type="AlphaFoldDB" id="A0A565AUL8"/>
<accession>A0A565AUL8</accession>
<evidence type="ECO:0000313" key="2">
    <source>
        <dbReference type="Proteomes" id="UP000489600"/>
    </source>
</evidence>
<dbReference type="Proteomes" id="UP000489600">
    <property type="component" value="Unassembled WGS sequence"/>
</dbReference>
<gene>
    <name evidence="1" type="ORF">ANE_LOCUS3225</name>
</gene>
<comment type="caution">
    <text evidence="1">The sequence shown here is derived from an EMBL/GenBank/DDBJ whole genome shotgun (WGS) entry which is preliminary data.</text>
</comment>
<proteinExistence type="predicted"/>
<name>A0A565AUL8_9BRAS</name>
<evidence type="ECO:0000313" key="1">
    <source>
        <dbReference type="EMBL" id="VVA92780.1"/>
    </source>
</evidence>
<dbReference type="EMBL" id="CABITT030000001">
    <property type="protein sequence ID" value="VVA92780.1"/>
    <property type="molecule type" value="Genomic_DNA"/>
</dbReference>
<protein>
    <submittedName>
        <fullName evidence="1">Uncharacterized protein</fullName>
    </submittedName>
</protein>